<sequence>MLDITEMMYESLDALTNNPSVPTTPTTPITPITPITPMTPMTPLTPMTPMTPTIQIHYNPSKTSLSSSSSPLHEMEIIGPNDNWNHRHFKIIGDSTIENDRSGRHLSRISSTSSTVSSSGFSILTTNTLNSTISSSPSPTLNDSDSYLDDSDFEKLINFDIDDPNNTNFDVIINVGEEPHIKRFRSSSIILSKRSSYFRTAFSKCWAKKHDDVYLFDKPNISPKVFTAILRYLHFGNIKLERLDISTILDLLIASDELFLEEFTTEIQTYFIHLNSDWLKTKIVPILQCCYSNPTAFSKLMLHTLTVIKRDPTCLLIQNDLHTLSERILNNILKECCNGLDDWAIWQCILKWSLGQEKINEFPHDVKKWKQNEFNMLHELIYKLVEKYVRFSHISRNYFLDKVLPYLNYWIIGSEVEEDANKETVLYYLSHHQRHYNIHHHITHHNNTYTDHHHSSLSSSSSSSSNIILEDSALINHVHALKITYWIQEGHFIPKIFDNTTKSKKNNSNRFNFSLFRKRSRQENSSFISTVLSISTNILTVTTTKSSTKAQINHKQQQQQQQSQQPLPQSQSSTPAAYQFNLLFRMTRDGASAYHDRCMNQGPTLVLTKIKLPSSSSNNRYILVGGYNPIGFNYFSNTNYESNSSTLIFTFGDGESFEKSDVIKMMTSDDNCKEINKDCAKITKDCTKNFKSTPTTITTLSMKKPKKESIFTKVNNLSSISINNYNRFENNTNGLYFGNILIINFHDKFVEFNGGQNFGLIKSDIVECEIFQVKELCY</sequence>
<feature type="compositionally biased region" description="Low complexity" evidence="1">
    <location>
        <begin position="23"/>
        <end position="37"/>
    </location>
</feature>
<evidence type="ECO:0000259" key="2">
    <source>
        <dbReference type="PROSITE" id="PS50097"/>
    </source>
</evidence>
<dbReference type="PROSITE" id="PS50097">
    <property type="entry name" value="BTB"/>
    <property type="match status" value="1"/>
</dbReference>
<protein>
    <recommendedName>
        <fullName evidence="7">BTB domain-containing protein</fullName>
    </recommendedName>
</protein>
<feature type="region of interest" description="Disordered" evidence="1">
    <location>
        <begin position="549"/>
        <end position="573"/>
    </location>
</feature>
<accession>A0A2Z6RAG4</accession>
<evidence type="ECO:0000313" key="6">
    <source>
        <dbReference type="Proteomes" id="UP000247702"/>
    </source>
</evidence>
<reference evidence="5" key="2">
    <citation type="submission" date="2019-10" db="EMBL/GenBank/DDBJ databases">
        <title>Conservation and host-specific expression of non-tandemly repeated heterogenous ribosome RNA gene in arbuscular mycorrhizal fungi.</title>
        <authorList>
            <person name="Maeda T."/>
            <person name="Kobayashi Y."/>
            <person name="Nakagawa T."/>
            <person name="Ezawa T."/>
            <person name="Yamaguchi K."/>
            <person name="Bino T."/>
            <person name="Nishimoto Y."/>
            <person name="Shigenobu S."/>
            <person name="Kawaguchi M."/>
        </authorList>
    </citation>
    <scope>NUCLEOTIDE SEQUENCE</scope>
    <source>
        <strain evidence="5">HR1</strain>
    </source>
</reference>
<dbReference type="OrthoDB" id="2389919at2759"/>
<dbReference type="SUPFAM" id="SSF54695">
    <property type="entry name" value="POZ domain"/>
    <property type="match status" value="1"/>
</dbReference>
<dbReference type="SMART" id="SM00225">
    <property type="entry name" value="BTB"/>
    <property type="match status" value="1"/>
</dbReference>
<reference evidence="4 6" key="1">
    <citation type="submission" date="2017-11" db="EMBL/GenBank/DDBJ databases">
        <title>The genome of Rhizophagus clarus HR1 reveals common genetic basis of auxotrophy among arbuscular mycorrhizal fungi.</title>
        <authorList>
            <person name="Kobayashi Y."/>
        </authorList>
    </citation>
    <scope>NUCLEOTIDE SEQUENCE [LARGE SCALE GENOMIC DNA]</scope>
    <source>
        <strain evidence="4 6">HR1</strain>
    </source>
</reference>
<feature type="domain" description="TLDc" evidence="3">
    <location>
        <begin position="553"/>
        <end position="769"/>
    </location>
</feature>
<dbReference type="Gene3D" id="3.30.710.10">
    <property type="entry name" value="Potassium Channel Kv1.1, Chain A"/>
    <property type="match status" value="1"/>
</dbReference>
<dbReference type="InterPro" id="IPR011333">
    <property type="entry name" value="SKP1/BTB/POZ_sf"/>
</dbReference>
<feature type="compositionally biased region" description="Low complexity" evidence="1">
    <location>
        <begin position="556"/>
        <end position="573"/>
    </location>
</feature>
<evidence type="ECO:0008006" key="7">
    <source>
        <dbReference type="Google" id="ProtNLM"/>
    </source>
</evidence>
<evidence type="ECO:0000256" key="1">
    <source>
        <dbReference type="SAM" id="MobiDB-lite"/>
    </source>
</evidence>
<proteinExistence type="predicted"/>
<evidence type="ECO:0000259" key="3">
    <source>
        <dbReference type="PROSITE" id="PS51886"/>
    </source>
</evidence>
<evidence type="ECO:0000313" key="5">
    <source>
        <dbReference type="EMBL" id="GES91238.1"/>
    </source>
</evidence>
<comment type="caution">
    <text evidence="4">The sequence shown here is derived from an EMBL/GenBank/DDBJ whole genome shotgun (WGS) entry which is preliminary data.</text>
</comment>
<dbReference type="CDD" id="cd18186">
    <property type="entry name" value="BTB_POZ_ZBTB_KLHL-like"/>
    <property type="match status" value="1"/>
</dbReference>
<name>A0A2Z6RAG4_9GLOM</name>
<dbReference type="EMBL" id="BLAL01000199">
    <property type="protein sequence ID" value="GES91238.1"/>
    <property type="molecule type" value="Genomic_DNA"/>
</dbReference>
<feature type="domain" description="BTB" evidence="2">
    <location>
        <begin position="169"/>
        <end position="242"/>
    </location>
</feature>
<evidence type="ECO:0000313" key="4">
    <source>
        <dbReference type="EMBL" id="GBB99103.1"/>
    </source>
</evidence>
<feature type="region of interest" description="Disordered" evidence="1">
    <location>
        <begin position="15"/>
        <end position="37"/>
    </location>
</feature>
<dbReference type="InterPro" id="IPR006571">
    <property type="entry name" value="TLDc_dom"/>
</dbReference>
<dbReference type="InterPro" id="IPR000210">
    <property type="entry name" value="BTB/POZ_dom"/>
</dbReference>
<organism evidence="4 6">
    <name type="scientific">Rhizophagus clarus</name>
    <dbReference type="NCBI Taxonomy" id="94130"/>
    <lineage>
        <taxon>Eukaryota</taxon>
        <taxon>Fungi</taxon>
        <taxon>Fungi incertae sedis</taxon>
        <taxon>Mucoromycota</taxon>
        <taxon>Glomeromycotina</taxon>
        <taxon>Glomeromycetes</taxon>
        <taxon>Glomerales</taxon>
        <taxon>Glomeraceae</taxon>
        <taxon>Rhizophagus</taxon>
    </lineage>
</organism>
<keyword evidence="6" id="KW-1185">Reference proteome</keyword>
<dbReference type="EMBL" id="BEXD01002680">
    <property type="protein sequence ID" value="GBB99103.1"/>
    <property type="molecule type" value="Genomic_DNA"/>
</dbReference>
<dbReference type="AlphaFoldDB" id="A0A2Z6RAG4"/>
<dbReference type="Pfam" id="PF00651">
    <property type="entry name" value="BTB"/>
    <property type="match status" value="1"/>
</dbReference>
<gene>
    <name evidence="5" type="ORF">RCL2_001807000</name>
    <name evidence="4" type="ORF">RclHR1_03410016</name>
</gene>
<dbReference type="Proteomes" id="UP000247702">
    <property type="component" value="Unassembled WGS sequence"/>
</dbReference>
<dbReference type="PROSITE" id="PS51886">
    <property type="entry name" value="TLDC"/>
    <property type="match status" value="1"/>
</dbReference>
<dbReference type="Proteomes" id="UP000615446">
    <property type="component" value="Unassembled WGS sequence"/>
</dbReference>